<dbReference type="EMBL" id="HBUF01520217">
    <property type="protein sequence ID" value="CAG6748691.1"/>
    <property type="molecule type" value="Transcribed_RNA"/>
</dbReference>
<evidence type="ECO:0000256" key="3">
    <source>
        <dbReference type="ARBA" id="ARBA00022737"/>
    </source>
</evidence>
<evidence type="ECO:0000256" key="2">
    <source>
        <dbReference type="ARBA" id="ARBA00022618"/>
    </source>
</evidence>
<dbReference type="GO" id="GO:0060090">
    <property type="term" value="F:molecular adaptor activity"/>
    <property type="evidence" value="ECO:0007669"/>
    <property type="project" value="TreeGrafter"/>
</dbReference>
<dbReference type="Pfam" id="PF18122">
    <property type="entry name" value="APC1_C"/>
    <property type="match status" value="1"/>
</dbReference>
<keyword evidence="5" id="KW-0131">Cell cycle</keyword>
<dbReference type="EMBL" id="HBUF01309687">
    <property type="protein sequence ID" value="CAG6692891.1"/>
    <property type="molecule type" value="Transcribed_RNA"/>
</dbReference>
<dbReference type="EMBL" id="HBUF01124047">
    <property type="protein sequence ID" value="CAG6642743.1"/>
    <property type="molecule type" value="Transcribed_RNA"/>
</dbReference>
<dbReference type="InterPro" id="IPR048971">
    <property type="entry name" value="Apc1_3rd"/>
</dbReference>
<evidence type="ECO:0000256" key="6">
    <source>
        <dbReference type="SAM" id="MobiDB-lite"/>
    </source>
</evidence>
<evidence type="ECO:0000256" key="1">
    <source>
        <dbReference type="ARBA" id="ARBA00010547"/>
    </source>
</evidence>
<reference evidence="11" key="1">
    <citation type="submission" date="2021-05" db="EMBL/GenBank/DDBJ databases">
        <authorList>
            <person name="Alioto T."/>
            <person name="Alioto T."/>
            <person name="Gomez Garrido J."/>
        </authorList>
    </citation>
    <scope>NUCLEOTIDE SEQUENCE</scope>
</reference>
<dbReference type="InterPro" id="IPR049255">
    <property type="entry name" value="Apc1_N"/>
</dbReference>
<dbReference type="EMBL" id="HBUF01520218">
    <property type="protein sequence ID" value="CAG6748692.1"/>
    <property type="molecule type" value="Transcribed_RNA"/>
</dbReference>
<name>A0A8D8R1T1_9HEMI</name>
<dbReference type="Pfam" id="PF20518">
    <property type="entry name" value="Apc1_MidN"/>
    <property type="match status" value="1"/>
</dbReference>
<feature type="domain" description="Anaphase-promoting complex subunit 1 beta-sandwich" evidence="10">
    <location>
        <begin position="1605"/>
        <end position="1685"/>
    </location>
</feature>
<dbReference type="GO" id="GO:0005680">
    <property type="term" value="C:anaphase-promoting complex"/>
    <property type="evidence" value="ECO:0007669"/>
    <property type="project" value="InterPro"/>
</dbReference>
<evidence type="ECO:0000259" key="7">
    <source>
        <dbReference type="Pfam" id="PF12859"/>
    </source>
</evidence>
<feature type="compositionally biased region" description="Basic and acidic residues" evidence="6">
    <location>
        <begin position="975"/>
        <end position="986"/>
    </location>
</feature>
<comment type="similarity">
    <text evidence="1">Belongs to the APC1 family.</text>
</comment>
<dbReference type="GO" id="GO:0031145">
    <property type="term" value="P:anaphase-promoting complex-dependent catabolic process"/>
    <property type="evidence" value="ECO:0007669"/>
    <property type="project" value="TreeGrafter"/>
</dbReference>
<dbReference type="InterPro" id="IPR046794">
    <property type="entry name" value="Apc1_MidN"/>
</dbReference>
<dbReference type="EMBL" id="HBUF01340549">
    <property type="protein sequence ID" value="CAG6702600.1"/>
    <property type="molecule type" value="Transcribed_RNA"/>
</dbReference>
<evidence type="ECO:0000313" key="11">
    <source>
        <dbReference type="EMBL" id="CAG6642743.1"/>
    </source>
</evidence>
<keyword evidence="3" id="KW-0677">Repeat</keyword>
<feature type="domain" description="Anaphase-promoting complex subunit 1 C-terminal" evidence="8">
    <location>
        <begin position="1721"/>
        <end position="1865"/>
    </location>
</feature>
<dbReference type="EMBL" id="HBUF01309686">
    <property type="protein sequence ID" value="CAG6692890.1"/>
    <property type="molecule type" value="Transcribed_RNA"/>
</dbReference>
<dbReference type="GO" id="GO:0051301">
    <property type="term" value="P:cell division"/>
    <property type="evidence" value="ECO:0007669"/>
    <property type="project" value="UniProtKB-KW"/>
</dbReference>
<dbReference type="EMBL" id="HBUF01340552">
    <property type="protein sequence ID" value="CAG6702615.1"/>
    <property type="molecule type" value="Transcribed_RNA"/>
</dbReference>
<accession>A0A8D8R1T1</accession>
<evidence type="ECO:0000256" key="5">
    <source>
        <dbReference type="ARBA" id="ARBA00023306"/>
    </source>
</evidence>
<evidence type="ECO:0000259" key="8">
    <source>
        <dbReference type="Pfam" id="PF18122"/>
    </source>
</evidence>
<dbReference type="InterPro" id="IPR041221">
    <property type="entry name" value="APC1_C"/>
</dbReference>
<feature type="compositionally biased region" description="Acidic residues" evidence="6">
    <location>
        <begin position="987"/>
        <end position="997"/>
    </location>
</feature>
<keyword evidence="4" id="KW-0498">Mitosis</keyword>
<dbReference type="Pfam" id="PF21282">
    <property type="entry name" value="APC1_3rd"/>
    <property type="match status" value="1"/>
</dbReference>
<dbReference type="InterPro" id="IPR011989">
    <property type="entry name" value="ARM-like"/>
</dbReference>
<dbReference type="GO" id="GO:0007091">
    <property type="term" value="P:metaphase/anaphase transition of mitotic cell cycle"/>
    <property type="evidence" value="ECO:0007669"/>
    <property type="project" value="TreeGrafter"/>
</dbReference>
<dbReference type="Gene3D" id="1.25.10.10">
    <property type="entry name" value="Leucine-rich Repeat Variant"/>
    <property type="match status" value="2"/>
</dbReference>
<keyword evidence="2" id="KW-0132">Cell division</keyword>
<dbReference type="PANTHER" id="PTHR12827">
    <property type="entry name" value="MEIOTIC CHECKPOINT REGULATOR TSG24 FAMILY MEMBER"/>
    <property type="match status" value="1"/>
</dbReference>
<feature type="region of interest" description="Disordered" evidence="6">
    <location>
        <begin position="975"/>
        <end position="997"/>
    </location>
</feature>
<dbReference type="InterPro" id="IPR024990">
    <property type="entry name" value="Apc1"/>
</dbReference>
<evidence type="ECO:0000259" key="10">
    <source>
        <dbReference type="Pfam" id="PF21282"/>
    </source>
</evidence>
<sequence>MIAASELQEYDPFGRQIIQNHVCEASATPPVQMVLPESFLAHQFSRFAIDDPASERWFLRETEDGYEQELYIKGKCVLISKGNVNSSVTSLSVGSVGRNLVCSYCMDSEVKHSLWTNFYNRSEEKGSKPEENLCIVDSTKINVFNTKGEIFYTPLQFKISSVWSIKQGLLLERFSSSQGDNLSVSELPTLFSLLHPLDEIAPLLIKKQNGMVSFMNETNMKIVATFQEPSICLLYDKKTGTHSVWKVRSPTTEEKTAMARTDYSVSNTSFGSFSSTSNLSNISTFRSSMSSTSSMFGGNNKSLIIDSQVSPVPSRYSSPKNMSGSLNISNKPCNSVLKPFLSNKLQTSLLNSSTALSGSDIRLGMSQAYEAGVEPIVPDICLEYAWTDTLHKSGEILRPASKVFFSTDFIEQKFLCYVIAEQDKLFCSKVTQNNENSGVLIFGNTTVIEAKDAVFLPKLNMTAVLNESNGVVLYSGVTYVGKLLVNGISSALATPVNLGRNTTFEKRNSLLSSTVVDDSLSEAFSDNYITLSPVTPANKHFKSNSNVKTNSTLQTLQALRDPVADKFTLVYSNNSMYKLSLPPLSSSALVTKCLNTLKIILLKDVALNVLISWYTARNAPGPHDISPEQEWNLFVQVLLKAIGYRGQTIISLSLHPCLSSETPVAPKKTRLSESGTPEDYAYLLKSKMCKNFLLKYQRTQVLSEQDTSTESELDINTSAILYSSLYSILFSFHLLYEEIKMDSLLLDSLPMLVRLLYVLCVDFDMKDYAHHYWLDYPYLCKRINKRKCFKHSLNMPAYVEPSPPNIFKHLYQIVKQTPNSLYPFINKVNNRSRDLIQLFGMLRKISSPLVKPVFIPGVKNTMWPDTGFKFECSDKSPSERAIQYMVQMNITRYELQTLPPGVALFLSDAIYQIREKPPIDWNENAYRLILRPDLAYQAAIPTDIESIKVFDTINKDCSSWCEIESGNIPYESRWHDKMPEISRGDSNEEDEDDEDDGMCGMDQEVLKLRWNEDRRLSDVRRFLQSSAPVTINITQRPEVSDHEFIEEQEKHLYTICTRTMALPLGRGMFTLRTMMPVVTEPLPIPKLCLTGKAPPRGTTVDLSHIDVAPNMNLWPLFHNGVAAGLRISPYAADIFSTWILYNKPKGGPEVLPEHAGFLMALGLNGHLSNIPELYIYEYLIRSQEMTSVGLLLGLAAAKRGTMDTSITKMLSIHIESLLPPTSLELDIMHNVQVAALLGIGLVYQGTGHRHIAEVLLSEIGRPPGPEMENSVDRESYALSAGLGLGMVVLGKGSDQVGLSDLHLPDTLHYFMIGGNKRPLTGSQKEKYKSPSYQIREGDSVNIDITAPAATIALGLMYFKTGNTAVADWMNAPNTQYLLDFVCPDFLMLRMIARGLILWDDVMPTVEWVESHIPSTIIPYCLRKPRANCVEDESVDFETMNQAYCNIVAGACMAMGLRFAGSANKHAYNVLLNYCNLFTSLSAKSIAELAGKFTIETCLNVILLSLAMVMSGTGDLEVLRICRYLRTRVESRPPLSSVISYGSYVAVHMALGLLFLGGGMYTLSTSPPAIAALVTAFFPKFPTHSLDNRFHLQALRHLYVLAVEPRLLIPRDIDCGNLCYAHITVVYLNKEQFTAKAPCLLPELHLLEEIRINDKRYWPITFQRSRNWRQLQHLLLGQKCIDIKQRTGCLSYLEDPHGYKTMLAHTLTINKTIAWSVLEESIFSFSSDPAIIKFTESFFNVINVGSKNEYESKLLIKVIYESLIRDKLTIVPIWLSIIEALSRLPAPLSSYEVWQIKLLRAKVKSAREMTGNELVAADMALSITHKVEQCLEEWCRERGLSLESCLDPSPNDAMSESMKATFLLFHDELQANRLFQKLNRVKKDQLPPQV</sequence>
<feature type="domain" description="Anaphase-promoting complex subunit 1 N-terminal" evidence="7">
    <location>
        <begin position="61"/>
        <end position="188"/>
    </location>
</feature>
<evidence type="ECO:0000256" key="4">
    <source>
        <dbReference type="ARBA" id="ARBA00022776"/>
    </source>
</evidence>
<dbReference type="EMBL" id="HBUF01309685">
    <property type="protein sequence ID" value="CAG6692889.1"/>
    <property type="molecule type" value="Transcribed_RNA"/>
</dbReference>
<evidence type="ECO:0000259" key="9">
    <source>
        <dbReference type="Pfam" id="PF20518"/>
    </source>
</evidence>
<protein>
    <submittedName>
        <fullName evidence="11">Anaphase-promoting complex subunit 1</fullName>
    </submittedName>
</protein>
<dbReference type="PANTHER" id="PTHR12827:SF3">
    <property type="entry name" value="ANAPHASE-PROMOTING COMPLEX SUBUNIT 1"/>
    <property type="match status" value="1"/>
</dbReference>
<dbReference type="GO" id="GO:0070979">
    <property type="term" value="P:protein K11-linked ubiquitination"/>
    <property type="evidence" value="ECO:0007669"/>
    <property type="project" value="TreeGrafter"/>
</dbReference>
<proteinExistence type="inferred from homology"/>
<organism evidence="11">
    <name type="scientific">Cacopsylla melanoneura</name>
    <dbReference type="NCBI Taxonomy" id="428564"/>
    <lineage>
        <taxon>Eukaryota</taxon>
        <taxon>Metazoa</taxon>
        <taxon>Ecdysozoa</taxon>
        <taxon>Arthropoda</taxon>
        <taxon>Hexapoda</taxon>
        <taxon>Insecta</taxon>
        <taxon>Pterygota</taxon>
        <taxon>Neoptera</taxon>
        <taxon>Paraneoptera</taxon>
        <taxon>Hemiptera</taxon>
        <taxon>Sternorrhyncha</taxon>
        <taxon>Psylloidea</taxon>
        <taxon>Psyllidae</taxon>
        <taxon>Psyllinae</taxon>
        <taxon>Cacopsylla</taxon>
    </lineage>
</organism>
<dbReference type="PROSITE" id="PS50007">
    <property type="entry name" value="PIPLC_X_DOMAIN"/>
    <property type="match status" value="1"/>
</dbReference>
<dbReference type="Pfam" id="PF12859">
    <property type="entry name" value="ANAPC1"/>
    <property type="match status" value="1"/>
</dbReference>
<feature type="domain" description="Anaphase-promoting complex subunit 1 middle" evidence="9">
    <location>
        <begin position="663"/>
        <end position="935"/>
    </location>
</feature>
<dbReference type="EMBL" id="HBUF01340551">
    <property type="protein sequence ID" value="CAG6702610.1"/>
    <property type="molecule type" value="Transcribed_RNA"/>
</dbReference>
<dbReference type="EMBL" id="HBUF01340550">
    <property type="protein sequence ID" value="CAG6702605.1"/>
    <property type="molecule type" value="Transcribed_RNA"/>
</dbReference>